<dbReference type="CDD" id="cd01106">
    <property type="entry name" value="HTH_TipAL-Mta"/>
    <property type="match status" value="1"/>
</dbReference>
<evidence type="ECO:0000313" key="4">
    <source>
        <dbReference type="EMBL" id="SNQ51318.1"/>
    </source>
</evidence>
<dbReference type="InterPro" id="IPR047057">
    <property type="entry name" value="MerR_fam"/>
</dbReference>
<reference evidence="4 5" key="1">
    <citation type="submission" date="2017-06" db="EMBL/GenBank/DDBJ databases">
        <authorList>
            <person name="Kim H.J."/>
            <person name="Triplett B.A."/>
        </authorList>
    </citation>
    <scope>NUCLEOTIDE SEQUENCE [LARGE SCALE GENOMIC DNA]</scope>
    <source>
        <strain evidence="4">FRACA_ARgP5</strain>
    </source>
</reference>
<dbReference type="SUPFAM" id="SSF46955">
    <property type="entry name" value="Putative DNA-binding domain"/>
    <property type="match status" value="1"/>
</dbReference>
<dbReference type="InterPro" id="IPR000551">
    <property type="entry name" value="MerR-type_HTH_dom"/>
</dbReference>
<dbReference type="Pfam" id="PF13411">
    <property type="entry name" value="MerR_1"/>
    <property type="match status" value="1"/>
</dbReference>
<dbReference type="EMBL" id="FZMO01000533">
    <property type="protein sequence ID" value="SNQ51318.1"/>
    <property type="molecule type" value="Genomic_DNA"/>
</dbReference>
<dbReference type="PANTHER" id="PTHR30204">
    <property type="entry name" value="REDOX-CYCLING DRUG-SENSING TRANSCRIPTIONAL ACTIVATOR SOXR"/>
    <property type="match status" value="1"/>
</dbReference>
<dbReference type="PRINTS" id="PR00040">
    <property type="entry name" value="HTHMERR"/>
</dbReference>
<dbReference type="RefSeq" id="WP_101835146.1">
    <property type="nucleotide sequence ID" value="NZ_FZMO01000533.1"/>
</dbReference>
<feature type="compositionally biased region" description="Basic and acidic residues" evidence="2">
    <location>
        <begin position="8"/>
        <end position="23"/>
    </location>
</feature>
<feature type="region of interest" description="Disordered" evidence="2">
    <location>
        <begin position="1"/>
        <end position="29"/>
    </location>
</feature>
<accession>A0A2I2L077</accession>
<dbReference type="SMART" id="SM00422">
    <property type="entry name" value="HTH_MERR"/>
    <property type="match status" value="1"/>
</dbReference>
<keyword evidence="5" id="KW-1185">Reference proteome</keyword>
<dbReference type="OrthoDB" id="9809391at2"/>
<proteinExistence type="predicted"/>
<gene>
    <name evidence="4" type="ORF">FRACA_670025</name>
</gene>
<dbReference type="InterPro" id="IPR009061">
    <property type="entry name" value="DNA-bd_dom_put_sf"/>
</dbReference>
<name>A0A2I2L077_9ACTN</name>
<dbReference type="PROSITE" id="PS50937">
    <property type="entry name" value="HTH_MERR_2"/>
    <property type="match status" value="1"/>
</dbReference>
<evidence type="ECO:0000259" key="3">
    <source>
        <dbReference type="PROSITE" id="PS50937"/>
    </source>
</evidence>
<dbReference type="AlphaFoldDB" id="A0A2I2L077"/>
<dbReference type="PANTHER" id="PTHR30204:SF96">
    <property type="entry name" value="CHROMOSOME-ANCHORING PROTEIN RACA"/>
    <property type="match status" value="1"/>
</dbReference>
<dbReference type="PROSITE" id="PS00552">
    <property type="entry name" value="HTH_MERR_1"/>
    <property type="match status" value="1"/>
</dbReference>
<evidence type="ECO:0000313" key="5">
    <source>
        <dbReference type="Proteomes" id="UP000234331"/>
    </source>
</evidence>
<dbReference type="GO" id="GO:0003700">
    <property type="term" value="F:DNA-binding transcription factor activity"/>
    <property type="evidence" value="ECO:0007669"/>
    <property type="project" value="InterPro"/>
</dbReference>
<keyword evidence="1" id="KW-0238">DNA-binding</keyword>
<dbReference type="GO" id="GO:0003677">
    <property type="term" value="F:DNA binding"/>
    <property type="evidence" value="ECO:0007669"/>
    <property type="project" value="UniProtKB-KW"/>
</dbReference>
<organism evidence="4 5">
    <name type="scientific">Frankia canadensis</name>
    <dbReference type="NCBI Taxonomy" id="1836972"/>
    <lineage>
        <taxon>Bacteria</taxon>
        <taxon>Bacillati</taxon>
        <taxon>Actinomycetota</taxon>
        <taxon>Actinomycetes</taxon>
        <taxon>Frankiales</taxon>
        <taxon>Frankiaceae</taxon>
        <taxon>Frankia</taxon>
    </lineage>
</organism>
<sequence length="263" mass="28949">MTAPTPVSDHDHHLGDSDRDSHSHSHGSRTWRVGELAAESGLTVRTLHHYDRIGLLRPSRRGPGGHRRYTAEDVATLYRIVALRQLGLPLDQIPAALRAGDPRTLLADQLDHLDKHIAAAQRLRTQLSAVLTNLRGREAQPDVDDLVRLLRGTTDVEQAVARQLTDAQLEALRARHAELGERARHAVAVELPELYLRAQAELDAGTDPTDPRVRVIVDRIDEVSAELSGGDDAASARTRAAWADQGGYRELSDYVARARSSRA</sequence>
<evidence type="ECO:0000256" key="2">
    <source>
        <dbReference type="SAM" id="MobiDB-lite"/>
    </source>
</evidence>
<dbReference type="Gene3D" id="1.10.1660.10">
    <property type="match status" value="1"/>
</dbReference>
<evidence type="ECO:0000256" key="1">
    <source>
        <dbReference type="ARBA" id="ARBA00023125"/>
    </source>
</evidence>
<feature type="domain" description="HTH merR-type" evidence="3">
    <location>
        <begin position="30"/>
        <end position="99"/>
    </location>
</feature>
<protein>
    <submittedName>
        <fullName evidence="4">MerR family transcriptional regulator</fullName>
    </submittedName>
</protein>
<dbReference type="Proteomes" id="UP000234331">
    <property type="component" value="Unassembled WGS sequence"/>
</dbReference>